<dbReference type="Proteomes" id="UP000425960">
    <property type="component" value="Chromosome"/>
</dbReference>
<proteinExistence type="predicted"/>
<dbReference type="SUPFAM" id="SSF52540">
    <property type="entry name" value="P-loop containing nucleoside triphosphate hydrolases"/>
    <property type="match status" value="1"/>
</dbReference>
<keyword evidence="5" id="KW-0472">Membrane</keyword>
<dbReference type="EMBL" id="AP021876">
    <property type="protein sequence ID" value="BBO84725.1"/>
    <property type="molecule type" value="Genomic_DNA"/>
</dbReference>
<feature type="repeat" description="WD" evidence="3">
    <location>
        <begin position="646"/>
        <end position="687"/>
    </location>
</feature>
<dbReference type="InterPro" id="IPR001680">
    <property type="entry name" value="WD40_rpt"/>
</dbReference>
<dbReference type="SUPFAM" id="SSF50978">
    <property type="entry name" value="WD40 repeat-like"/>
    <property type="match status" value="1"/>
</dbReference>
<dbReference type="InterPro" id="IPR019775">
    <property type="entry name" value="WD40_repeat_CS"/>
</dbReference>
<feature type="repeat" description="WD" evidence="3">
    <location>
        <begin position="898"/>
        <end position="939"/>
    </location>
</feature>
<dbReference type="InterPro" id="IPR036322">
    <property type="entry name" value="WD40_repeat_dom_sf"/>
</dbReference>
<dbReference type="InterPro" id="IPR049052">
    <property type="entry name" value="nSTAND1"/>
</dbReference>
<dbReference type="CDD" id="cd00200">
    <property type="entry name" value="WD40"/>
    <property type="match status" value="3"/>
</dbReference>
<feature type="repeat" description="WD" evidence="3">
    <location>
        <begin position="814"/>
        <end position="855"/>
    </location>
</feature>
<feature type="repeat" description="WD" evidence="3">
    <location>
        <begin position="604"/>
        <end position="645"/>
    </location>
</feature>
<evidence type="ECO:0000256" key="5">
    <source>
        <dbReference type="SAM" id="Phobius"/>
    </source>
</evidence>
<keyword evidence="2" id="KW-0677">Repeat</keyword>
<dbReference type="SMART" id="SM00320">
    <property type="entry name" value="WD40"/>
    <property type="match status" value="14"/>
</dbReference>
<feature type="repeat" description="WD" evidence="3">
    <location>
        <begin position="1066"/>
        <end position="1107"/>
    </location>
</feature>
<feature type="transmembrane region" description="Helical" evidence="5">
    <location>
        <begin position="485"/>
        <end position="507"/>
    </location>
</feature>
<dbReference type="Pfam" id="PF00400">
    <property type="entry name" value="WD40"/>
    <property type="match status" value="9"/>
</dbReference>
<feature type="repeat" description="WD" evidence="3">
    <location>
        <begin position="772"/>
        <end position="813"/>
    </location>
</feature>
<dbReference type="PROSITE" id="PS50294">
    <property type="entry name" value="WD_REPEATS_REGION"/>
    <property type="match status" value="14"/>
</dbReference>
<feature type="repeat" description="WD" evidence="3">
    <location>
        <begin position="688"/>
        <end position="729"/>
    </location>
</feature>
<evidence type="ECO:0000256" key="4">
    <source>
        <dbReference type="SAM" id="MobiDB-lite"/>
    </source>
</evidence>
<evidence type="ECO:0000313" key="7">
    <source>
        <dbReference type="EMBL" id="BBO84725.1"/>
    </source>
</evidence>
<dbReference type="PRINTS" id="PR00320">
    <property type="entry name" value="GPROTEINBRPT"/>
</dbReference>
<evidence type="ECO:0000256" key="3">
    <source>
        <dbReference type="PROSITE-ProRule" id="PRU00221"/>
    </source>
</evidence>
<keyword evidence="1 3" id="KW-0853">WD repeat</keyword>
<dbReference type="PROSITE" id="PS00678">
    <property type="entry name" value="WD_REPEATS_1"/>
    <property type="match status" value="12"/>
</dbReference>
<feature type="repeat" description="WD" evidence="3">
    <location>
        <begin position="730"/>
        <end position="771"/>
    </location>
</feature>
<feature type="repeat" description="WD" evidence="3">
    <location>
        <begin position="940"/>
        <end position="981"/>
    </location>
</feature>
<organism evidence="7 8">
    <name type="scientific">Desulfosarcina ovata subsp. sediminis</name>
    <dbReference type="NCBI Taxonomy" id="885957"/>
    <lineage>
        <taxon>Bacteria</taxon>
        <taxon>Pseudomonadati</taxon>
        <taxon>Thermodesulfobacteriota</taxon>
        <taxon>Desulfobacteria</taxon>
        <taxon>Desulfobacterales</taxon>
        <taxon>Desulfosarcinaceae</taxon>
        <taxon>Desulfosarcina</taxon>
    </lineage>
</organism>
<feature type="repeat" description="WD" evidence="3">
    <location>
        <begin position="1024"/>
        <end position="1065"/>
    </location>
</feature>
<dbReference type="Pfam" id="PF20703">
    <property type="entry name" value="nSTAND1"/>
    <property type="match status" value="1"/>
</dbReference>
<name>A0A5K7ZWT8_9BACT</name>
<protein>
    <recommendedName>
        <fullName evidence="6">Novel STAND NTPase 1 domain-containing protein</fullName>
    </recommendedName>
</protein>
<feature type="domain" description="Novel STAND NTPase 1" evidence="6">
    <location>
        <begin position="8"/>
        <end position="418"/>
    </location>
</feature>
<dbReference type="KEGG" id="dov:DSCO28_52910"/>
<evidence type="ECO:0000313" key="8">
    <source>
        <dbReference type="Proteomes" id="UP000425960"/>
    </source>
</evidence>
<sequence>MSEPAANPFVGLRPFESRDSLYYFGRGEQTKALLRQLNHSRFLSVVGSSGSGKSSLVRAGLIPNLEAGFLIQDRDLWKIATMKPGDTPMENLAAALITALDSDCMTSKIDDLVRVMRTKGALGLSDWLQPPLINADANLLLLVDQFEELFREGRSRDSASLEKAADFVGIMLRLAEQKRVPVYVCLTMRSDFLGDCDRFAGLPEAMNRSQYLVPRLTRDQRREAIGGPIRLSGATITPRLMDRLLNENAGTRDDLPILQHALMRTWDQWSRSRSGPIDEAHYEAIGTIRKAIRRHADEAIAELSESDRELTGRIFQAITETDTGNRQVRCQAHLHAIAEVCGCVDMPERVLCVLDGFRRGNRNFVVFSSEKAEDNPLIDISHESLIRQWPTLHQWVADEAESAGIYRRLADTARRFGRHPDSLYRGTQLDVTLQWQEKQHPTVAWARRYHPDFEAAMAFLNQSRRARDEAIEGEKRRQRKRLRQVWLFTSVLFLITVAACFFGWQAYERKRQALEHSRIARDNELEANYNLAKVFEEKALSALARARMENATDAYQDAFLYTAEAYAQEIAPDRDALEWSSIGPLLAPDNIQQALACRWFSPVLCSAQEALTAVSFSPAGDTLASGSDDTTITIWSTASGQPLKVLNGHQGTIFSLVFSSDGKILASSSDDRTIRLWDTATGRQLKVIEGNQCGIFSVAISSDDKMLAGALWDNTIRLWNLVTGRQLKVLEGHTGGVFSVAFSGDDKMLASGSWDKTVRIWDVASGRQSKVLSGHDNGVYSVAFSPDGKTLASASIDRSIRIWEIASGRQIKKLEGHRDGISSIAFSPDGKTLASASDDRTVRLWDTASGQPAGVFFGHTDEVYSVAFSPDGMTVVSGANDKTVRIWDVAPARPPRVLEGHTKGLFCVAFSPDNRTLASASWDRTVRLWDVASGKPLTVLKGHDDGVYNVAFSPDNRTLASASWDRTVRLWDVTSGKPLTVLKGHTNGVYCVAFSPDARTLASASWDKTVRLWDVASGKPLTVLKGHTNGISSVAFSPDARTLASASWDKTVRLWDAVSGESLRVLREHTDGVLSVAIGPDARTLASASWDNTIRVWDMESGRELNVLRGHTDFVHSVAFSPDGRMLASTSADDTVRLWDTATGHRIRILAGHTDDAFSATFSADGHTLASGAFDKTVRIWDISTYSRFLDANRPTPMLRAFARGARFLWRVERDGLGFRRKTMRSPSSPQDDDGSAGEQEFRPLLEPPPAGQTKYDQLMAWARNRVEAPPP</sequence>
<dbReference type="FunFam" id="2.130.10.10:FF:000228">
    <property type="entry name" value="COMPASS-like H3K4 histone methylase component WDR5A"/>
    <property type="match status" value="1"/>
</dbReference>
<evidence type="ECO:0000256" key="1">
    <source>
        <dbReference type="ARBA" id="ARBA00022574"/>
    </source>
</evidence>
<feature type="repeat" description="WD" evidence="3">
    <location>
        <begin position="1108"/>
        <end position="1149"/>
    </location>
</feature>
<keyword evidence="5" id="KW-0812">Transmembrane</keyword>
<dbReference type="PANTHER" id="PTHR44129">
    <property type="entry name" value="WD REPEAT-CONTAINING PROTEIN POP1"/>
    <property type="match status" value="1"/>
</dbReference>
<dbReference type="InterPro" id="IPR050349">
    <property type="entry name" value="WD_LIS1/nudF_dynein_reg"/>
</dbReference>
<dbReference type="SUPFAM" id="SSF50998">
    <property type="entry name" value="Quinoprotein alcohol dehydrogenase-like"/>
    <property type="match status" value="1"/>
</dbReference>
<dbReference type="InterPro" id="IPR020472">
    <property type="entry name" value="WD40_PAC1"/>
</dbReference>
<accession>A0A5K7ZWT8</accession>
<dbReference type="InterPro" id="IPR011047">
    <property type="entry name" value="Quinoprotein_ADH-like_sf"/>
</dbReference>
<dbReference type="SUPFAM" id="SSF82171">
    <property type="entry name" value="DPP6 N-terminal domain-like"/>
    <property type="match status" value="1"/>
</dbReference>
<dbReference type="InterPro" id="IPR015943">
    <property type="entry name" value="WD40/YVTN_repeat-like_dom_sf"/>
</dbReference>
<dbReference type="Pfam" id="PF25173">
    <property type="entry name" value="Beta-prop_WDR3_1st"/>
    <property type="match status" value="1"/>
</dbReference>
<reference evidence="7 8" key="1">
    <citation type="submission" date="2019-11" db="EMBL/GenBank/DDBJ databases">
        <title>Comparative genomics of hydrocarbon-degrading Desulfosarcina strains.</title>
        <authorList>
            <person name="Watanabe M."/>
            <person name="Kojima H."/>
            <person name="Fukui M."/>
        </authorList>
    </citation>
    <scope>NUCLEOTIDE SEQUENCE [LARGE SCALE GENOMIC DNA]</scope>
    <source>
        <strain evidence="7 8">28bB2T</strain>
    </source>
</reference>
<keyword evidence="5" id="KW-1133">Transmembrane helix</keyword>
<evidence type="ECO:0000259" key="6">
    <source>
        <dbReference type="Pfam" id="PF20703"/>
    </source>
</evidence>
<dbReference type="InterPro" id="IPR027417">
    <property type="entry name" value="P-loop_NTPase"/>
</dbReference>
<gene>
    <name evidence="7" type="ORF">DSCO28_52910</name>
</gene>
<dbReference type="RefSeq" id="WP_173179838.1">
    <property type="nucleotide sequence ID" value="NZ_AP021876.1"/>
</dbReference>
<dbReference type="AlphaFoldDB" id="A0A5K7ZWT8"/>
<evidence type="ECO:0000256" key="2">
    <source>
        <dbReference type="ARBA" id="ARBA00022737"/>
    </source>
</evidence>
<feature type="repeat" description="WD" evidence="3">
    <location>
        <begin position="982"/>
        <end position="1023"/>
    </location>
</feature>
<feature type="repeat" description="WD" evidence="3">
    <location>
        <begin position="1150"/>
        <end position="1191"/>
    </location>
</feature>
<feature type="repeat" description="WD" evidence="3">
    <location>
        <begin position="856"/>
        <end position="897"/>
    </location>
</feature>
<feature type="region of interest" description="Disordered" evidence="4">
    <location>
        <begin position="1221"/>
        <end position="1254"/>
    </location>
</feature>
<dbReference type="Gene3D" id="2.130.10.10">
    <property type="entry name" value="YVTN repeat-like/Quinoprotein amine dehydrogenase"/>
    <property type="match status" value="7"/>
</dbReference>
<dbReference type="PROSITE" id="PS50082">
    <property type="entry name" value="WD_REPEATS_2"/>
    <property type="match status" value="14"/>
</dbReference>